<organism evidence="5 6">
    <name type="scientific">Pandoraea sputorum</name>
    <dbReference type="NCBI Taxonomy" id="93222"/>
    <lineage>
        <taxon>Bacteria</taxon>
        <taxon>Pseudomonadati</taxon>
        <taxon>Pseudomonadota</taxon>
        <taxon>Betaproteobacteria</taxon>
        <taxon>Burkholderiales</taxon>
        <taxon>Burkholderiaceae</taxon>
        <taxon>Pandoraea</taxon>
    </lineage>
</organism>
<name>A0A5E5BL30_9BURK</name>
<evidence type="ECO:0000259" key="4">
    <source>
        <dbReference type="Pfam" id="PF13007"/>
    </source>
</evidence>
<feature type="region of interest" description="Disordered" evidence="1">
    <location>
        <begin position="80"/>
        <end position="111"/>
    </location>
</feature>
<protein>
    <submittedName>
        <fullName evidence="5">Transposase</fullName>
    </submittedName>
</protein>
<evidence type="ECO:0000313" key="6">
    <source>
        <dbReference type="Proteomes" id="UP000335538"/>
    </source>
</evidence>
<feature type="domain" description="Transposase IS66 central" evidence="2">
    <location>
        <begin position="184"/>
        <end position="253"/>
    </location>
</feature>
<reference evidence="5 6" key="1">
    <citation type="submission" date="2019-08" db="EMBL/GenBank/DDBJ databases">
        <authorList>
            <person name="Peeters C."/>
        </authorList>
    </citation>
    <scope>NUCLEOTIDE SEQUENCE [LARGE SCALE GENOMIC DNA]</scope>
    <source>
        <strain evidence="5 6">LMG 31121</strain>
    </source>
</reference>
<feature type="domain" description="Transposase IS66 zinc-finger binding" evidence="3">
    <location>
        <begin position="125"/>
        <end position="168"/>
    </location>
</feature>
<dbReference type="InterPro" id="IPR024463">
    <property type="entry name" value="Transposase_TnpC_homeodom"/>
</dbReference>
<dbReference type="InterPro" id="IPR004291">
    <property type="entry name" value="Transposase_IS66_central"/>
</dbReference>
<dbReference type="Pfam" id="PF03050">
    <property type="entry name" value="DDE_Tnp_IS66"/>
    <property type="match status" value="1"/>
</dbReference>
<dbReference type="InterPro" id="IPR052344">
    <property type="entry name" value="Transposase-related"/>
</dbReference>
<accession>A0A5E5BL30</accession>
<dbReference type="Pfam" id="PF13005">
    <property type="entry name" value="zf-IS66"/>
    <property type="match status" value="1"/>
</dbReference>
<evidence type="ECO:0000313" key="5">
    <source>
        <dbReference type="EMBL" id="VVE86017.1"/>
    </source>
</evidence>
<dbReference type="EMBL" id="CABPSR010000067">
    <property type="protein sequence ID" value="VVE86017.1"/>
    <property type="molecule type" value="Genomic_DNA"/>
</dbReference>
<dbReference type="Pfam" id="PF13007">
    <property type="entry name" value="LZ_Tnp_IS66"/>
    <property type="match status" value="1"/>
</dbReference>
<dbReference type="AlphaFoldDB" id="A0A5E5BL30"/>
<dbReference type="PANTHER" id="PTHR33678:SF1">
    <property type="entry name" value="BLL1576 PROTEIN"/>
    <property type="match status" value="1"/>
</dbReference>
<dbReference type="PANTHER" id="PTHR33678">
    <property type="entry name" value="BLL1576 PROTEIN"/>
    <property type="match status" value="1"/>
</dbReference>
<proteinExistence type="predicted"/>
<evidence type="ECO:0000259" key="3">
    <source>
        <dbReference type="Pfam" id="PF13005"/>
    </source>
</evidence>
<dbReference type="InterPro" id="IPR024474">
    <property type="entry name" value="Znf_dom_IS66"/>
</dbReference>
<sequence length="261" mass="28812">MVKLAMPENTIMLSAAEYQALIAASAERHALRGELRFVTAQRDLAQEKLRAYKHELFGASSEARHADQLGLFNEAESLASSTGPAREELPGTTVTAHTRSKRGRKPLDPNLPRKVVRHELPAFEQFCSHDGHALVEIGVETSEQLDVIPEQVRVIQHQRIKYACPCCDLGIKVTPAPTRIIPRGLLTESALAWIITGKYQYGMPLYRQATLLRRFGGDISSNTLAASVVRVGLAVQPGINLMRDTLLESDLIQDVAARYHG</sequence>
<dbReference type="Proteomes" id="UP000335538">
    <property type="component" value="Unassembled WGS sequence"/>
</dbReference>
<evidence type="ECO:0000259" key="2">
    <source>
        <dbReference type="Pfam" id="PF03050"/>
    </source>
</evidence>
<gene>
    <name evidence="5" type="ORF">PSP31121_05656</name>
</gene>
<evidence type="ECO:0000256" key="1">
    <source>
        <dbReference type="SAM" id="MobiDB-lite"/>
    </source>
</evidence>
<feature type="domain" description="Transposase TnpC homeodomain" evidence="4">
    <location>
        <begin position="46"/>
        <end position="116"/>
    </location>
</feature>